<comment type="similarity">
    <text evidence="2 8">Belongs to the methyltransferase superfamily. RsmD family.</text>
</comment>
<dbReference type="Pfam" id="PF03602">
    <property type="entry name" value="Cons_hypoth95"/>
    <property type="match status" value="1"/>
</dbReference>
<dbReference type="PROSITE" id="PS00092">
    <property type="entry name" value="N6_MTASE"/>
    <property type="match status" value="1"/>
</dbReference>
<dbReference type="GO" id="GO:0052913">
    <property type="term" value="F:16S rRNA (guanine(966)-N(2))-methyltransferase activity"/>
    <property type="evidence" value="ECO:0007669"/>
    <property type="project" value="UniProtKB-EC"/>
</dbReference>
<dbReference type="InterPro" id="IPR029063">
    <property type="entry name" value="SAM-dependent_MTases_sf"/>
</dbReference>
<name>A0AA36LQB2_YERMO</name>
<evidence type="ECO:0000313" key="9">
    <source>
        <dbReference type="EMBL" id="CNI22682.1"/>
    </source>
</evidence>
<comment type="caution">
    <text evidence="9">The sequence shown here is derived from an EMBL/GenBank/DDBJ whole genome shotgun (WGS) entry which is preliminary data.</text>
</comment>
<keyword evidence="6 8" id="KW-0808">Transferase</keyword>
<evidence type="ECO:0000256" key="1">
    <source>
        <dbReference type="ARBA" id="ARBA00002649"/>
    </source>
</evidence>
<evidence type="ECO:0000313" key="10">
    <source>
        <dbReference type="Proteomes" id="UP000040841"/>
    </source>
</evidence>
<dbReference type="Proteomes" id="UP000040841">
    <property type="component" value="Unassembled WGS sequence"/>
</dbReference>
<reference evidence="9 10" key="1">
    <citation type="submission" date="2015-03" db="EMBL/GenBank/DDBJ databases">
        <authorList>
            <consortium name="Pathogen Informatics"/>
            <person name="Murphy D."/>
        </authorList>
    </citation>
    <scope>NUCLEOTIDE SEQUENCE [LARGE SCALE GENOMIC DNA]</scope>
    <source>
        <strain evidence="9 10">FE82747</strain>
    </source>
</reference>
<evidence type="ECO:0000256" key="2">
    <source>
        <dbReference type="ARBA" id="ARBA00005269"/>
    </source>
</evidence>
<comment type="catalytic activity">
    <reaction evidence="7 8">
        <text>guanosine(966) in 16S rRNA + S-adenosyl-L-methionine = N(2)-methylguanosine(966) in 16S rRNA + S-adenosyl-L-homocysteine + H(+)</text>
        <dbReference type="Rhea" id="RHEA:23548"/>
        <dbReference type="Rhea" id="RHEA-COMP:10211"/>
        <dbReference type="Rhea" id="RHEA-COMP:10212"/>
        <dbReference type="ChEBI" id="CHEBI:15378"/>
        <dbReference type="ChEBI" id="CHEBI:57856"/>
        <dbReference type="ChEBI" id="CHEBI:59789"/>
        <dbReference type="ChEBI" id="CHEBI:74269"/>
        <dbReference type="ChEBI" id="CHEBI:74481"/>
        <dbReference type="EC" id="2.1.1.171"/>
    </reaction>
</comment>
<dbReference type="CDD" id="cd02440">
    <property type="entry name" value="AdoMet_MTases"/>
    <property type="match status" value="1"/>
</dbReference>
<evidence type="ECO:0000256" key="5">
    <source>
        <dbReference type="ARBA" id="ARBA00022603"/>
    </source>
</evidence>
<dbReference type="InterPro" id="IPR004398">
    <property type="entry name" value="RNA_MeTrfase_RsmD"/>
</dbReference>
<protein>
    <recommendedName>
        <fullName evidence="4 8">Ribosomal RNA small subunit methyltransferase D</fullName>
        <ecNumber evidence="3 8">2.1.1.171</ecNumber>
    </recommendedName>
</protein>
<evidence type="ECO:0000256" key="7">
    <source>
        <dbReference type="ARBA" id="ARBA00048326"/>
    </source>
</evidence>
<dbReference type="PIRSF" id="PIRSF004553">
    <property type="entry name" value="CHP00095"/>
    <property type="match status" value="1"/>
</dbReference>
<sequence length="222" mass="24859">MAKRPIAKEKQAPQQPAGQIRIIGGKWRGRKLPVPNSPGLRPTTDRVRETLFNWLAPMIQGVRCLDCFAGSGALGLEALSRYAGEAVLLETDRHVAKQLSNNLTLLSAENGQVVNTNSLQWLAQPGQPFDLVFLDPPFRKGLLAETINLLEQFNWLTPDAWIYVEAEAESAATDVPASWQLHREKIAGQVAYRLYIRNVVHSQKEAHQDTELAEQQEQHHVD</sequence>
<proteinExistence type="inferred from homology"/>
<keyword evidence="5 8" id="KW-0489">Methyltransferase</keyword>
<comment type="function">
    <text evidence="1 8">Specifically methylates the guanine in position 966 of 16S rRNA in the assembled 30S particle.</text>
</comment>
<keyword evidence="8" id="KW-0949">S-adenosyl-L-methionine</keyword>
<dbReference type="NCBIfam" id="TIGR00095">
    <property type="entry name" value="16S rRNA (guanine(966)-N(2))-methyltransferase RsmD"/>
    <property type="match status" value="1"/>
</dbReference>
<dbReference type="InterPro" id="IPR002052">
    <property type="entry name" value="DNA_methylase_N6_adenine_CS"/>
</dbReference>
<dbReference type="NCBIfam" id="NF008157">
    <property type="entry name" value="PRK10909.1"/>
    <property type="match status" value="1"/>
</dbReference>
<evidence type="ECO:0000256" key="4">
    <source>
        <dbReference type="ARBA" id="ARBA00013682"/>
    </source>
</evidence>
<dbReference type="RefSeq" id="WP_049678785.1">
    <property type="nucleotide sequence ID" value="NZ_CABMMJ010000006.1"/>
</dbReference>
<dbReference type="AlphaFoldDB" id="A0AA36LQB2"/>
<dbReference type="Gene3D" id="3.40.50.150">
    <property type="entry name" value="Vaccinia Virus protein VP39"/>
    <property type="match status" value="1"/>
</dbReference>
<dbReference type="EC" id="2.1.1.171" evidence="3 8"/>
<dbReference type="EMBL" id="CQBM01000006">
    <property type="protein sequence ID" value="CNI22682.1"/>
    <property type="molecule type" value="Genomic_DNA"/>
</dbReference>
<gene>
    <name evidence="9" type="primary">rsmD</name>
    <name evidence="9" type="ORF">ERS008502_02621</name>
</gene>
<organism evidence="9 10">
    <name type="scientific">Yersinia mollaretii</name>
    <dbReference type="NCBI Taxonomy" id="33060"/>
    <lineage>
        <taxon>Bacteria</taxon>
        <taxon>Pseudomonadati</taxon>
        <taxon>Pseudomonadota</taxon>
        <taxon>Gammaproteobacteria</taxon>
        <taxon>Enterobacterales</taxon>
        <taxon>Yersiniaceae</taxon>
        <taxon>Yersinia</taxon>
    </lineage>
</organism>
<accession>A0AA36LQB2</accession>
<dbReference type="PANTHER" id="PTHR43542">
    <property type="entry name" value="METHYLTRANSFERASE"/>
    <property type="match status" value="1"/>
</dbReference>
<evidence type="ECO:0000256" key="3">
    <source>
        <dbReference type="ARBA" id="ARBA00012141"/>
    </source>
</evidence>
<dbReference type="PANTHER" id="PTHR43542:SF1">
    <property type="entry name" value="METHYLTRANSFERASE"/>
    <property type="match status" value="1"/>
</dbReference>
<evidence type="ECO:0000256" key="8">
    <source>
        <dbReference type="PIRNR" id="PIRNR004553"/>
    </source>
</evidence>
<keyword evidence="8" id="KW-0698">rRNA processing</keyword>
<dbReference type="GO" id="GO:0003676">
    <property type="term" value="F:nucleic acid binding"/>
    <property type="evidence" value="ECO:0007669"/>
    <property type="project" value="InterPro"/>
</dbReference>
<evidence type="ECO:0000256" key="6">
    <source>
        <dbReference type="ARBA" id="ARBA00022679"/>
    </source>
</evidence>
<dbReference type="SUPFAM" id="SSF53335">
    <property type="entry name" value="S-adenosyl-L-methionine-dependent methyltransferases"/>
    <property type="match status" value="1"/>
</dbReference>